<evidence type="ECO:0000313" key="1">
    <source>
        <dbReference type="EMBL" id="NBG94994.1"/>
    </source>
</evidence>
<dbReference type="OrthoDB" id="9846690at2"/>
<reference evidence="1 2" key="1">
    <citation type="journal article" date="2016" name="Int. J. Syst. Evol. Microbiol.">
        <title>Pyruvatibacter mobilis gen. nov., sp. nov., a marine bacterium from the culture broth of Picochlorum sp. 122.</title>
        <authorList>
            <person name="Wang G."/>
            <person name="Tang M."/>
            <person name="Wu H."/>
            <person name="Dai S."/>
            <person name="Li T."/>
            <person name="Chen C."/>
            <person name="He H."/>
            <person name="Fan J."/>
            <person name="Xiang W."/>
            <person name="Li X."/>
        </authorList>
    </citation>
    <scope>NUCLEOTIDE SEQUENCE [LARGE SCALE GENOMIC DNA]</scope>
    <source>
        <strain evidence="1 2">GYP-11</strain>
    </source>
</reference>
<dbReference type="GeneID" id="300655909"/>
<dbReference type="EMBL" id="WXYQ01000004">
    <property type="protein sequence ID" value="NBG94994.1"/>
    <property type="molecule type" value="Genomic_DNA"/>
</dbReference>
<organism evidence="1 2">
    <name type="scientific">Pyruvatibacter mobilis</name>
    <dbReference type="NCBI Taxonomy" id="1712261"/>
    <lineage>
        <taxon>Bacteria</taxon>
        <taxon>Pseudomonadati</taxon>
        <taxon>Pseudomonadota</taxon>
        <taxon>Alphaproteobacteria</taxon>
        <taxon>Hyphomicrobiales</taxon>
        <taxon>Parvibaculaceae</taxon>
        <taxon>Pyruvatibacter</taxon>
    </lineage>
</organism>
<proteinExistence type="predicted"/>
<protein>
    <submittedName>
        <fullName evidence="1">Uncharacterized protein</fullName>
    </submittedName>
</protein>
<sequence>MLDERTKSLYRQWLIDTTPAPWGVAHDRETGTYKIVARDAEGRPRLDQRGVQIVIAEGLTRSNAAMIVQLRTLLDEDESPRKVVSLF</sequence>
<dbReference type="Proteomes" id="UP000470384">
    <property type="component" value="Unassembled WGS sequence"/>
</dbReference>
<dbReference type="AlphaFoldDB" id="A0A845Q967"/>
<name>A0A845Q967_9HYPH</name>
<keyword evidence="2" id="KW-1185">Reference proteome</keyword>
<comment type="caution">
    <text evidence="1">The sequence shown here is derived from an EMBL/GenBank/DDBJ whole genome shotgun (WGS) entry which is preliminary data.</text>
</comment>
<dbReference type="RefSeq" id="WP_160587032.1">
    <property type="nucleotide sequence ID" value="NZ_BMHN01000001.1"/>
</dbReference>
<evidence type="ECO:0000313" key="2">
    <source>
        <dbReference type="Proteomes" id="UP000470384"/>
    </source>
</evidence>
<gene>
    <name evidence="1" type="ORF">GTQ45_04545</name>
</gene>
<accession>A0A845Q967</accession>